<dbReference type="Proteomes" id="UP000003560">
    <property type="component" value="Unassembled WGS sequence"/>
</dbReference>
<keyword evidence="4" id="KW-1185">Reference proteome</keyword>
<sequence length="386" mass="43434">MKRKLTQLATKFPVVSVTGPRQSGKSTLIKSAFPSHDYLSFEDPATRELFQADPNEFLNRHAHCVIFDEAQRVPELFSYLQGMVDKRDEPGSFIISGSQNFLLSKNISQSLAGRVGILRLLPLSYREISQGSLRPEGAWSWIYRGGYPRVIASDIDPLDFYPSYIETYLERDVRQELGVAKIGEFSRFIRLCALRSGELLNVASLASDCGISNVTANNWISILSSSYVIHLLRPYAANRGKRLIKTPKLYFHDSGLLCNLLGIEDADELSVHPQRGAVFETAVVSELMKEYFNRGRVPSLSFWRDSNKNEIDVVIEKGPCPFAAVEIKSSTTFRSKYFDVLERIASRELDLDADHRCVVYAGEDELSTRRGGLVPYTDIPSVLGFE</sequence>
<evidence type="ECO:0008006" key="5">
    <source>
        <dbReference type="Google" id="ProtNLM"/>
    </source>
</evidence>
<dbReference type="InterPro" id="IPR027417">
    <property type="entry name" value="P-loop_NTPase"/>
</dbReference>
<feature type="domain" description="DUF4143" evidence="2">
    <location>
        <begin position="170"/>
        <end position="330"/>
    </location>
</feature>
<accession>B6G844</accession>
<proteinExistence type="predicted"/>
<dbReference type="InterPro" id="IPR025420">
    <property type="entry name" value="DUF4143"/>
</dbReference>
<feature type="domain" description="AAA" evidence="1">
    <location>
        <begin position="12"/>
        <end position="128"/>
    </location>
</feature>
<protein>
    <recommendedName>
        <fullName evidence="5">ATP-binding protein</fullName>
    </recommendedName>
</protein>
<name>B6G844_9ACTN</name>
<dbReference type="STRING" id="445975.COLSTE_00234"/>
<gene>
    <name evidence="3" type="ORF">COLSTE_00234</name>
</gene>
<dbReference type="EMBL" id="ABXJ01000013">
    <property type="protein sequence ID" value="EEA91557.1"/>
    <property type="molecule type" value="Genomic_DNA"/>
</dbReference>
<dbReference type="PANTHER" id="PTHR43566">
    <property type="entry name" value="CONSERVED PROTEIN"/>
    <property type="match status" value="1"/>
</dbReference>
<dbReference type="Pfam" id="PF13635">
    <property type="entry name" value="DUF4143"/>
    <property type="match status" value="1"/>
</dbReference>
<evidence type="ECO:0000313" key="4">
    <source>
        <dbReference type="Proteomes" id="UP000003560"/>
    </source>
</evidence>
<dbReference type="SUPFAM" id="SSF52540">
    <property type="entry name" value="P-loop containing nucleoside triphosphate hydrolases"/>
    <property type="match status" value="1"/>
</dbReference>
<dbReference type="HOGENOM" id="CLU_041527_3_1_11"/>
<evidence type="ECO:0000259" key="1">
    <source>
        <dbReference type="Pfam" id="PF13173"/>
    </source>
</evidence>
<dbReference type="InterPro" id="IPR041682">
    <property type="entry name" value="AAA_14"/>
</dbReference>
<reference evidence="3 4" key="1">
    <citation type="submission" date="2008-10" db="EMBL/GenBank/DDBJ databases">
        <title>Draft genome sequence of Collinsella stercoris (DSM 13279).</title>
        <authorList>
            <person name="Sudarsanam P."/>
            <person name="Ley R."/>
            <person name="Guruge J."/>
            <person name="Turnbaugh P.J."/>
            <person name="Mahowald M."/>
            <person name="Liep D."/>
            <person name="Gordon J."/>
        </authorList>
    </citation>
    <scope>NUCLEOTIDE SEQUENCE [LARGE SCALE GENOMIC DNA]</scope>
    <source>
        <strain evidence="3 4">DSM 13279</strain>
    </source>
</reference>
<dbReference type="Pfam" id="PF13173">
    <property type="entry name" value="AAA_14"/>
    <property type="match status" value="1"/>
</dbReference>
<evidence type="ECO:0000313" key="3">
    <source>
        <dbReference type="EMBL" id="EEA91557.1"/>
    </source>
</evidence>
<dbReference type="PANTHER" id="PTHR43566:SF2">
    <property type="entry name" value="DUF4143 DOMAIN-CONTAINING PROTEIN"/>
    <property type="match status" value="1"/>
</dbReference>
<dbReference type="AlphaFoldDB" id="B6G844"/>
<dbReference type="eggNOG" id="COG1373">
    <property type="taxonomic scope" value="Bacteria"/>
</dbReference>
<comment type="caution">
    <text evidence="3">The sequence shown here is derived from an EMBL/GenBank/DDBJ whole genome shotgun (WGS) entry which is preliminary data.</text>
</comment>
<reference evidence="3 4" key="2">
    <citation type="submission" date="2008-10" db="EMBL/GenBank/DDBJ databases">
        <authorList>
            <person name="Fulton L."/>
            <person name="Clifton S."/>
            <person name="Fulton B."/>
            <person name="Xu J."/>
            <person name="Minx P."/>
            <person name="Pepin K.H."/>
            <person name="Johnson M."/>
            <person name="Thiruvilangam P."/>
            <person name="Bhonagiri V."/>
            <person name="Nash W.E."/>
            <person name="Mardis E.R."/>
            <person name="Wilson R.K."/>
        </authorList>
    </citation>
    <scope>NUCLEOTIDE SEQUENCE [LARGE SCALE GENOMIC DNA]</scope>
    <source>
        <strain evidence="3 4">DSM 13279</strain>
    </source>
</reference>
<organism evidence="3 4">
    <name type="scientific">Collinsella stercoris DSM 13279</name>
    <dbReference type="NCBI Taxonomy" id="445975"/>
    <lineage>
        <taxon>Bacteria</taxon>
        <taxon>Bacillati</taxon>
        <taxon>Actinomycetota</taxon>
        <taxon>Coriobacteriia</taxon>
        <taxon>Coriobacteriales</taxon>
        <taxon>Coriobacteriaceae</taxon>
        <taxon>Collinsella</taxon>
    </lineage>
</organism>
<evidence type="ECO:0000259" key="2">
    <source>
        <dbReference type="Pfam" id="PF13635"/>
    </source>
</evidence>